<dbReference type="InterPro" id="IPR057683">
    <property type="entry name" value="DUF7923"/>
</dbReference>
<feature type="compositionally biased region" description="Pro residues" evidence="3">
    <location>
        <begin position="321"/>
        <end position="345"/>
    </location>
</feature>
<comment type="caution">
    <text evidence="5">The sequence shown here is derived from an EMBL/GenBank/DDBJ whole genome shotgun (WGS) entry which is preliminary data.</text>
</comment>
<dbReference type="Pfam" id="PF25542">
    <property type="entry name" value="zf-CCCH_12"/>
    <property type="match status" value="1"/>
</dbReference>
<keyword evidence="6" id="KW-1185">Reference proteome</keyword>
<dbReference type="AlphaFoldDB" id="A0AAN6PDQ8"/>
<dbReference type="Pfam" id="PF25543">
    <property type="entry name" value="zf-CCCH_tandem"/>
    <property type="match status" value="1"/>
</dbReference>
<keyword evidence="1" id="KW-0862">Zinc</keyword>
<evidence type="ECO:0000256" key="2">
    <source>
        <dbReference type="SAM" id="Coils"/>
    </source>
</evidence>
<sequence>MDVNTTIAEFVHRYQSLSAHRDSQDNLIKDLIVYSESIESSLRAENAKLLGRLRDTELDLEDATRSRRELQQQVQQLEVYREAVLQDNNYLKVASLNRGIDDCSLSLQNSNPYVIVLLDADCLLFKETFIRQGIEGGKKAAYALRAAILEQCGAHAGDIEVIAKAYANLAGLCKAMRQDRSLGSESDLKDFSLGFTQAKATFDFVILGISHDAGYAPFLDELFQDVALRIRVTVLEGIPTVRELAATGANILNLNDRLFRSEKLVDKALPEPFIPAVPASLEIKVTSASITSVSAPTPATSATSTPAQAAATTYARAVKNPTPPPQITLPLAPKPAPAAARPPQPKSTTWNPGPRGLDAPLKVSQAALDTIKKRRDHNKLCNNHYLRGPCAKGSACAFEHQYRPTKDELVAIAFLTRLNPCSNGQACEVEDCIYGHHCPSVQNGVCTHPFCKFGKEDHPPGTRVKAHKS</sequence>
<gene>
    <name evidence="5" type="ORF">C8A01DRAFT_19030</name>
</gene>
<dbReference type="EMBL" id="MU854494">
    <property type="protein sequence ID" value="KAK4034112.1"/>
    <property type="molecule type" value="Genomic_DNA"/>
</dbReference>
<dbReference type="GO" id="GO:0008270">
    <property type="term" value="F:zinc ion binding"/>
    <property type="evidence" value="ECO:0007669"/>
    <property type="project" value="UniProtKB-KW"/>
</dbReference>
<accession>A0AAN6PDQ8</accession>
<reference evidence="6" key="1">
    <citation type="journal article" date="2023" name="Mol. Phylogenet. Evol.">
        <title>Genome-scale phylogeny and comparative genomics of the fungal order Sordariales.</title>
        <authorList>
            <person name="Hensen N."/>
            <person name="Bonometti L."/>
            <person name="Westerberg I."/>
            <person name="Brannstrom I.O."/>
            <person name="Guillou S."/>
            <person name="Cros-Aarteil S."/>
            <person name="Calhoun S."/>
            <person name="Haridas S."/>
            <person name="Kuo A."/>
            <person name="Mondo S."/>
            <person name="Pangilinan J."/>
            <person name="Riley R."/>
            <person name="LaButti K."/>
            <person name="Andreopoulos B."/>
            <person name="Lipzen A."/>
            <person name="Chen C."/>
            <person name="Yan M."/>
            <person name="Daum C."/>
            <person name="Ng V."/>
            <person name="Clum A."/>
            <person name="Steindorff A."/>
            <person name="Ohm R.A."/>
            <person name="Martin F."/>
            <person name="Silar P."/>
            <person name="Natvig D.O."/>
            <person name="Lalanne C."/>
            <person name="Gautier V."/>
            <person name="Ament-Velasquez S.L."/>
            <person name="Kruys A."/>
            <person name="Hutchinson M.I."/>
            <person name="Powell A.J."/>
            <person name="Barry K."/>
            <person name="Miller A.N."/>
            <person name="Grigoriev I.V."/>
            <person name="Debuchy R."/>
            <person name="Gladieux P."/>
            <person name="Hiltunen Thoren M."/>
            <person name="Johannesson H."/>
        </authorList>
    </citation>
    <scope>NUCLEOTIDE SEQUENCE [LARGE SCALE GENOMIC DNA]</scope>
    <source>
        <strain evidence="6">CBS 284.82</strain>
    </source>
</reference>
<feature type="domain" description="C3H1-type" evidence="4">
    <location>
        <begin position="375"/>
        <end position="403"/>
    </location>
</feature>
<evidence type="ECO:0000313" key="6">
    <source>
        <dbReference type="Proteomes" id="UP001303115"/>
    </source>
</evidence>
<evidence type="ECO:0000313" key="5">
    <source>
        <dbReference type="EMBL" id="KAK4034112.1"/>
    </source>
</evidence>
<feature type="zinc finger region" description="C3H1-type" evidence="1">
    <location>
        <begin position="375"/>
        <end position="403"/>
    </location>
</feature>
<dbReference type="PROSITE" id="PS50103">
    <property type="entry name" value="ZF_C3H1"/>
    <property type="match status" value="1"/>
</dbReference>
<proteinExistence type="predicted"/>
<evidence type="ECO:0000256" key="1">
    <source>
        <dbReference type="PROSITE-ProRule" id="PRU00723"/>
    </source>
</evidence>
<dbReference type="InterPro" id="IPR057654">
    <property type="entry name" value="Znf-CCCH_tandem"/>
</dbReference>
<feature type="coiled-coil region" evidence="2">
    <location>
        <begin position="53"/>
        <end position="87"/>
    </location>
</feature>
<dbReference type="Proteomes" id="UP001303115">
    <property type="component" value="Unassembled WGS sequence"/>
</dbReference>
<keyword evidence="1" id="KW-0479">Metal-binding</keyword>
<evidence type="ECO:0000259" key="4">
    <source>
        <dbReference type="PROSITE" id="PS50103"/>
    </source>
</evidence>
<evidence type="ECO:0000256" key="3">
    <source>
        <dbReference type="SAM" id="MobiDB-lite"/>
    </source>
</evidence>
<protein>
    <recommendedName>
        <fullName evidence="4">C3H1-type domain-containing protein</fullName>
    </recommendedName>
</protein>
<organism evidence="5 6">
    <name type="scientific">Parachaetomium inaequale</name>
    <dbReference type="NCBI Taxonomy" id="2588326"/>
    <lineage>
        <taxon>Eukaryota</taxon>
        <taxon>Fungi</taxon>
        <taxon>Dikarya</taxon>
        <taxon>Ascomycota</taxon>
        <taxon>Pezizomycotina</taxon>
        <taxon>Sordariomycetes</taxon>
        <taxon>Sordariomycetidae</taxon>
        <taxon>Sordariales</taxon>
        <taxon>Chaetomiaceae</taxon>
        <taxon>Parachaetomium</taxon>
    </lineage>
</organism>
<keyword evidence="1" id="KW-0863">Zinc-finger</keyword>
<dbReference type="PANTHER" id="PTHR37543:SF1">
    <property type="entry name" value="CCCH ZINC FINGER DNA BINDING PROTEIN (AFU_ORTHOLOGUE AFUA_5G12760)"/>
    <property type="match status" value="1"/>
</dbReference>
<dbReference type="InterPro" id="IPR000571">
    <property type="entry name" value="Znf_CCCH"/>
</dbReference>
<feature type="region of interest" description="Disordered" evidence="3">
    <location>
        <begin position="318"/>
        <end position="357"/>
    </location>
</feature>
<keyword evidence="2" id="KW-0175">Coiled coil</keyword>
<name>A0AAN6PDQ8_9PEZI</name>
<dbReference type="Pfam" id="PF25540">
    <property type="entry name" value="DUF7923"/>
    <property type="match status" value="1"/>
</dbReference>
<dbReference type="PANTHER" id="PTHR37543">
    <property type="entry name" value="CCCH ZINC FINGER DNA BINDING PROTEIN (AFU_ORTHOLOGUE AFUA_5G12760)"/>
    <property type="match status" value="1"/>
</dbReference>